<dbReference type="STRING" id="326474.AWB65_06409"/>
<reference evidence="2" key="1">
    <citation type="submission" date="2016-01" db="EMBL/GenBank/DDBJ databases">
        <authorList>
            <person name="Peeters C."/>
        </authorList>
    </citation>
    <scope>NUCLEOTIDE SEQUENCE [LARGE SCALE GENOMIC DNA]</scope>
    <source>
        <strain evidence="2">LMG 22934</strain>
    </source>
</reference>
<dbReference type="Pfam" id="PF13276">
    <property type="entry name" value="HTH_21"/>
    <property type="match status" value="1"/>
</dbReference>
<accession>A0A158JF00</accession>
<dbReference type="AlphaFoldDB" id="A0A158JF00"/>
<comment type="caution">
    <text evidence="2">The sequence shown here is derived from an EMBL/GenBank/DDBJ whole genome shotgun (WGS) entry which is preliminary data.</text>
</comment>
<keyword evidence="3" id="KW-1185">Reference proteome</keyword>
<organism evidence="2 3">
    <name type="scientific">Caballeronia humi</name>
    <dbReference type="NCBI Taxonomy" id="326474"/>
    <lineage>
        <taxon>Bacteria</taxon>
        <taxon>Pseudomonadati</taxon>
        <taxon>Pseudomonadota</taxon>
        <taxon>Betaproteobacteria</taxon>
        <taxon>Burkholderiales</taxon>
        <taxon>Burkholderiaceae</taxon>
        <taxon>Caballeronia</taxon>
    </lineage>
</organism>
<name>A0A158JF00_9BURK</name>
<dbReference type="InterPro" id="IPR025948">
    <property type="entry name" value="HTH-like_dom"/>
</dbReference>
<dbReference type="Proteomes" id="UP000054977">
    <property type="component" value="Unassembled WGS sequence"/>
</dbReference>
<feature type="domain" description="HTH-like" evidence="1">
    <location>
        <begin position="16"/>
        <end position="70"/>
    </location>
</feature>
<evidence type="ECO:0000313" key="3">
    <source>
        <dbReference type="Proteomes" id="UP000054977"/>
    </source>
</evidence>
<proteinExistence type="predicted"/>
<dbReference type="InterPro" id="IPR050900">
    <property type="entry name" value="Transposase_IS3/IS150/IS904"/>
</dbReference>
<evidence type="ECO:0000259" key="1">
    <source>
        <dbReference type="Pfam" id="PF13276"/>
    </source>
</evidence>
<dbReference type="PANTHER" id="PTHR46889:SF4">
    <property type="entry name" value="TRANSPOSASE INSO FOR INSERTION SEQUENCE ELEMENT IS911B-RELATED"/>
    <property type="match status" value="1"/>
</dbReference>
<protein>
    <submittedName>
        <fullName evidence="2">Transposase</fullName>
    </submittedName>
</protein>
<dbReference type="PANTHER" id="PTHR46889">
    <property type="entry name" value="TRANSPOSASE INSF FOR INSERTION SEQUENCE IS3B-RELATED"/>
    <property type="match status" value="1"/>
</dbReference>
<sequence>MEARRHARCQRLSDGKLLALIRAIHAEVKGAYGSPRMTEEIRSRGFPASKARVERVMRENHIRARHKRRYRATTDSKHKLPVAANLLTDRSSRYASA</sequence>
<gene>
    <name evidence="2" type="ORF">AWB65_06409</name>
</gene>
<dbReference type="EMBL" id="FCNW02000081">
    <property type="protein sequence ID" value="SAL66910.1"/>
    <property type="molecule type" value="Genomic_DNA"/>
</dbReference>
<evidence type="ECO:0000313" key="2">
    <source>
        <dbReference type="EMBL" id="SAL66910.1"/>
    </source>
</evidence>